<keyword evidence="3" id="KW-1185">Reference proteome</keyword>
<organism evidence="2 3">
    <name type="scientific">Acidimicrobium ferrooxidans (strain DSM 10331 / JCM 15462 / NBRC 103882 / ICP)</name>
    <dbReference type="NCBI Taxonomy" id="525909"/>
    <lineage>
        <taxon>Bacteria</taxon>
        <taxon>Bacillati</taxon>
        <taxon>Actinomycetota</taxon>
        <taxon>Acidimicrobiia</taxon>
        <taxon>Acidimicrobiales</taxon>
        <taxon>Acidimicrobiaceae</taxon>
        <taxon>Acidimicrobium</taxon>
    </lineage>
</organism>
<evidence type="ECO:0000256" key="1">
    <source>
        <dbReference type="SAM" id="MobiDB-lite"/>
    </source>
</evidence>
<proteinExistence type="predicted"/>
<reference evidence="2 3" key="1">
    <citation type="journal article" date="2009" name="Stand. Genomic Sci.">
        <title>Complete genome sequence of Acidimicrobium ferrooxidans type strain (ICP).</title>
        <authorList>
            <person name="Clum A."/>
            <person name="Nolan M."/>
            <person name="Lang E."/>
            <person name="Glavina Del Rio T."/>
            <person name="Tice H."/>
            <person name="Copeland A."/>
            <person name="Cheng J.F."/>
            <person name="Lucas S."/>
            <person name="Chen F."/>
            <person name="Bruce D."/>
            <person name="Goodwin L."/>
            <person name="Pitluck S."/>
            <person name="Ivanova N."/>
            <person name="Mavrommatis K."/>
            <person name="Mikhailova N."/>
            <person name="Pati A."/>
            <person name="Chen A."/>
            <person name="Palaniappan K."/>
            <person name="Goker M."/>
            <person name="Spring S."/>
            <person name="Land M."/>
            <person name="Hauser L."/>
            <person name="Chang Y.J."/>
            <person name="Jeffries C.C."/>
            <person name="Chain P."/>
            <person name="Bristow J."/>
            <person name="Eisen J.A."/>
            <person name="Markowitz V."/>
            <person name="Hugenholtz P."/>
            <person name="Kyrpides N.C."/>
            <person name="Klenk H.P."/>
            <person name="Lapidus A."/>
        </authorList>
    </citation>
    <scope>NUCLEOTIDE SEQUENCE [LARGE SCALE GENOMIC DNA]</scope>
    <source>
        <strain evidence="3">DSM 10331 / JCM 15462 / NBRC 103882 / ICP</strain>
    </source>
</reference>
<dbReference type="RefSeq" id="WP_015798750.1">
    <property type="nucleotide sequence ID" value="NC_013124.1"/>
</dbReference>
<dbReference type="KEGG" id="afo:Afer_1340"/>
<gene>
    <name evidence="2" type="ordered locus">Afer_1340</name>
</gene>
<feature type="region of interest" description="Disordered" evidence="1">
    <location>
        <begin position="35"/>
        <end position="60"/>
    </location>
</feature>
<dbReference type="EMBL" id="CP001631">
    <property type="protein sequence ID" value="ACU54266.1"/>
    <property type="molecule type" value="Genomic_DNA"/>
</dbReference>
<evidence type="ECO:0000313" key="3">
    <source>
        <dbReference type="Proteomes" id="UP000000771"/>
    </source>
</evidence>
<dbReference type="Proteomes" id="UP000000771">
    <property type="component" value="Chromosome"/>
</dbReference>
<evidence type="ECO:0000313" key="2">
    <source>
        <dbReference type="EMBL" id="ACU54266.1"/>
    </source>
</evidence>
<protein>
    <submittedName>
        <fullName evidence="2">Uncharacterized protein</fullName>
    </submittedName>
</protein>
<dbReference type="InterPro" id="IPR013783">
    <property type="entry name" value="Ig-like_fold"/>
</dbReference>
<dbReference type="PROSITE" id="PS51257">
    <property type="entry name" value="PROKAR_LIPOPROTEIN"/>
    <property type="match status" value="1"/>
</dbReference>
<dbReference type="Gene3D" id="2.60.40.10">
    <property type="entry name" value="Immunoglobulins"/>
    <property type="match status" value="1"/>
</dbReference>
<sequence>MTVRFERSRWSSLLVLAGVGMAGCGAVVSSGHHASAPQRASHSTTTPVVTPTPSASSSAAPPDIAGIELSFVPSPDGSLPTGVVVSVEGSRLGDTPNADSFTVARANGQDLASAILGGATSGGTLRQWSDQHIVFSVPYTSSAEAEAFSSAGVNVTVTTRHGSVAEEVSLPTSPLWRPWLVWGASMPAVAAEYFALGSAEPDLTALNGQAQQGQFPASAQVAEAAVPGGRPDPVRVWPVVDAKGYWLIQPTDLVGGVVPAGDYLIYEGRFFGDPLAGHFSWLVVGEPVGTPSAFESAAHLEVLAGCSAPAGHVC</sequence>
<dbReference type="GO" id="GO:0005975">
    <property type="term" value="P:carbohydrate metabolic process"/>
    <property type="evidence" value="ECO:0007669"/>
    <property type="project" value="UniProtKB-ARBA"/>
</dbReference>
<accession>C7LZV8</accession>
<name>C7LZV8_ACIFD</name>
<dbReference type="AlphaFoldDB" id="C7LZV8"/>
<feature type="compositionally biased region" description="Low complexity" evidence="1">
    <location>
        <begin position="43"/>
        <end position="60"/>
    </location>
</feature>
<dbReference type="HOGENOM" id="CLU_884622_0_0_11"/>